<reference evidence="1 3" key="1">
    <citation type="submission" date="2015-05" db="EMBL/GenBank/DDBJ databases">
        <title>Genome sequencing and analysis of members of genus Stenotrophomonas.</title>
        <authorList>
            <person name="Patil P.P."/>
            <person name="Midha S."/>
            <person name="Patil P.B."/>
        </authorList>
    </citation>
    <scope>NUCLEOTIDE SEQUENCE [LARGE SCALE GENOMIC DNA]</scope>
    <source>
        <strain evidence="1 3">DSM 17805</strain>
    </source>
</reference>
<evidence type="ECO:0000313" key="3">
    <source>
        <dbReference type="Proteomes" id="UP000051254"/>
    </source>
</evidence>
<dbReference type="EMBL" id="JACIUV010000001">
    <property type="protein sequence ID" value="MBB1115735.1"/>
    <property type="molecule type" value="Genomic_DNA"/>
</dbReference>
<keyword evidence="3" id="KW-1185">Reference proteome</keyword>
<evidence type="ECO:0000313" key="2">
    <source>
        <dbReference type="EMBL" id="MBB1115735.1"/>
    </source>
</evidence>
<proteinExistence type="predicted"/>
<accession>A0A0R0BJV7</accession>
<dbReference type="EMBL" id="LDJH01000035">
    <property type="protein sequence ID" value="KRG54158.1"/>
    <property type="molecule type" value="Genomic_DNA"/>
</dbReference>
<comment type="caution">
    <text evidence="1">The sequence shown here is derived from an EMBL/GenBank/DDBJ whole genome shotgun (WGS) entry which is preliminary data.</text>
</comment>
<evidence type="ECO:0000313" key="1">
    <source>
        <dbReference type="EMBL" id="KRG54158.1"/>
    </source>
</evidence>
<reference evidence="2 4" key="2">
    <citation type="submission" date="2020-08" db="EMBL/GenBank/DDBJ databases">
        <title>Stenotrophomonas sp. W1S232.</title>
        <authorList>
            <person name="Deng Y."/>
        </authorList>
    </citation>
    <scope>NUCLEOTIDE SEQUENCE [LARGE SCALE GENOMIC DNA]</scope>
    <source>
        <strain evidence="2 4">W1S232</strain>
    </source>
</reference>
<organism evidence="1 3">
    <name type="scientific">Stenotrophomonas koreensis</name>
    <dbReference type="NCBI Taxonomy" id="266128"/>
    <lineage>
        <taxon>Bacteria</taxon>
        <taxon>Pseudomonadati</taxon>
        <taxon>Pseudomonadota</taxon>
        <taxon>Gammaproteobacteria</taxon>
        <taxon>Lysobacterales</taxon>
        <taxon>Lysobacteraceae</taxon>
        <taxon>Stenotrophomonas</taxon>
    </lineage>
</organism>
<dbReference type="AlphaFoldDB" id="A0A0R0BJV7"/>
<name>A0A0R0BJV7_9GAMM</name>
<dbReference type="OrthoDB" id="9818561at2"/>
<gene>
    <name evidence="1" type="ORF">ABB25_13960</name>
    <name evidence="2" type="ORF">H4O09_01465</name>
</gene>
<protein>
    <submittedName>
        <fullName evidence="1">Uncharacterized protein</fullName>
    </submittedName>
</protein>
<dbReference type="RefSeq" id="WP_057667852.1">
    <property type="nucleotide sequence ID" value="NZ_JACIUV010000001.1"/>
</dbReference>
<dbReference type="Proteomes" id="UP000550609">
    <property type="component" value="Unassembled WGS sequence"/>
</dbReference>
<evidence type="ECO:0000313" key="4">
    <source>
        <dbReference type="Proteomes" id="UP000550609"/>
    </source>
</evidence>
<accession>A0A7W3UXL4</accession>
<dbReference type="Proteomes" id="UP000051254">
    <property type="component" value="Unassembled WGS sequence"/>
</dbReference>
<dbReference type="PATRIC" id="fig|266128.3.peg.1925"/>
<sequence>MLFSVLLLTPGTTLAVRGEQEKPSTTRITGMDTTHYASPSPAIWVPVPQDISGVIDGVLRDYLHLPQEAAKIISSLHYSAHQGIDLYGHPNKPDVWFRHFPAAGGSKGGLAFSMRLGCDGLRNQLSALRRAGVQDLPSSVLQSCDWMTRFPTGRLETGLLLFLVNPDGTLEPVHEVPGRFFPQITPAMMEELKIRGISTPYIAPAGFAGSHHMWVFMEQDPGRPLPDDTPGYDKQGVVDGGMLVWTGSGFEIQHAER</sequence>